<evidence type="ECO:0000313" key="3">
    <source>
        <dbReference type="Proteomes" id="UP000190837"/>
    </source>
</evidence>
<proteinExistence type="predicted"/>
<dbReference type="PANTHER" id="PTHR30383">
    <property type="entry name" value="THIOESTERASE 1/PROTEASE 1/LYSOPHOSPHOLIPASE L1"/>
    <property type="match status" value="1"/>
</dbReference>
<accession>A0A1C3H5V9</accession>
<dbReference type="EMBL" id="FKLO01000067">
    <property type="protein sequence ID" value="SAM68915.1"/>
    <property type="molecule type" value="Genomic_DNA"/>
</dbReference>
<name>A0A1C3H5V9_9GAMM</name>
<dbReference type="Pfam" id="PF13472">
    <property type="entry name" value="Lipase_GDSL_2"/>
    <property type="match status" value="1"/>
</dbReference>
<evidence type="ECO:0000313" key="2">
    <source>
        <dbReference type="EMBL" id="SAM68915.1"/>
    </source>
</evidence>
<dbReference type="Gene3D" id="3.40.50.1110">
    <property type="entry name" value="SGNH hydrolase"/>
    <property type="match status" value="1"/>
</dbReference>
<dbReference type="Proteomes" id="UP000190837">
    <property type="component" value="Unassembled WGS sequence"/>
</dbReference>
<dbReference type="AlphaFoldDB" id="A0A1C3H5V9"/>
<gene>
    <name evidence="2" type="ORF">CHUV0807_1983</name>
</gene>
<dbReference type="InterPro" id="IPR051532">
    <property type="entry name" value="Ester_Hydrolysis_Enzymes"/>
</dbReference>
<dbReference type="InterPro" id="IPR036514">
    <property type="entry name" value="SGNH_hydro_sf"/>
</dbReference>
<dbReference type="GO" id="GO:0004622">
    <property type="term" value="F:phosphatidylcholine lysophospholipase activity"/>
    <property type="evidence" value="ECO:0007669"/>
    <property type="project" value="TreeGrafter"/>
</dbReference>
<dbReference type="CDD" id="cd01822">
    <property type="entry name" value="Lysophospholipase_L1_like"/>
    <property type="match status" value="1"/>
</dbReference>
<dbReference type="SUPFAM" id="SSF52266">
    <property type="entry name" value="SGNH hydrolase"/>
    <property type="match status" value="1"/>
</dbReference>
<organism evidence="2 3">
    <name type="scientific">Cardiobacterium hominis</name>
    <dbReference type="NCBI Taxonomy" id="2718"/>
    <lineage>
        <taxon>Bacteria</taxon>
        <taxon>Pseudomonadati</taxon>
        <taxon>Pseudomonadota</taxon>
        <taxon>Gammaproteobacteria</taxon>
        <taxon>Cardiobacteriales</taxon>
        <taxon>Cardiobacteriaceae</taxon>
        <taxon>Cardiobacterium</taxon>
    </lineage>
</organism>
<dbReference type="RefSeq" id="WP_079541612.1">
    <property type="nucleotide sequence ID" value="NZ_FKLO01000067.1"/>
</dbReference>
<dbReference type="InterPro" id="IPR013830">
    <property type="entry name" value="SGNH_hydro"/>
</dbReference>
<reference evidence="3" key="1">
    <citation type="submission" date="2016-04" db="EMBL/GenBank/DDBJ databases">
        <authorList>
            <person name="Tagini F."/>
        </authorList>
    </citation>
    <scope>NUCLEOTIDE SEQUENCE [LARGE SCALE GENOMIC DNA]</scope>
    <source>
        <strain evidence="3">CHUV0807</strain>
    </source>
</reference>
<evidence type="ECO:0000259" key="1">
    <source>
        <dbReference type="Pfam" id="PF13472"/>
    </source>
</evidence>
<protein>
    <submittedName>
        <fullName evidence="2">Acyl-CoA thioesterase I</fullName>
    </submittedName>
</protein>
<dbReference type="PROSITE" id="PS51257">
    <property type="entry name" value="PROKAR_LIPOPROTEIN"/>
    <property type="match status" value="1"/>
</dbReference>
<sequence>MNRRHFLLLTAAALAACSKKSPKHNALPRGSAVLALGDSLTYGYGANPTESYPARLAELTGWTVTNGGVSGDTSAQALARLPELLREHTPHLVIISIGGNDFLRRQPENETRANIRAIIQACKTAGAEVILVGVPGVGVGAALGYPGDHPLYAELAKTENVPYYANGWSQILGKESLKSDQIHPNAVGYDAFTRDFVAWLQENGWLR</sequence>
<dbReference type="PANTHER" id="PTHR30383:SF24">
    <property type="entry name" value="THIOESTERASE 1_PROTEASE 1_LYSOPHOSPHOLIPASE L1"/>
    <property type="match status" value="1"/>
</dbReference>
<feature type="domain" description="SGNH hydrolase-type esterase" evidence="1">
    <location>
        <begin position="35"/>
        <end position="191"/>
    </location>
</feature>